<organism evidence="3">
    <name type="scientific">bioreactor metagenome</name>
    <dbReference type="NCBI Taxonomy" id="1076179"/>
    <lineage>
        <taxon>unclassified sequences</taxon>
        <taxon>metagenomes</taxon>
        <taxon>ecological metagenomes</taxon>
    </lineage>
</organism>
<evidence type="ECO:0000259" key="2">
    <source>
        <dbReference type="Pfam" id="PF18962"/>
    </source>
</evidence>
<gene>
    <name evidence="3" type="ORF">SDC9_67954</name>
</gene>
<dbReference type="Pfam" id="PF18962">
    <property type="entry name" value="Por_Secre_tail"/>
    <property type="match status" value="1"/>
</dbReference>
<comment type="caution">
    <text evidence="3">The sequence shown here is derived from an EMBL/GenBank/DDBJ whole genome shotgun (WGS) entry which is preliminary data.</text>
</comment>
<name>A0A644XZ49_9ZZZZ</name>
<dbReference type="Pfam" id="PF09603">
    <property type="entry name" value="Fib_succ_major"/>
    <property type="match status" value="1"/>
</dbReference>
<dbReference type="InterPro" id="IPR026444">
    <property type="entry name" value="Secre_tail"/>
</dbReference>
<dbReference type="NCBIfam" id="TIGR04183">
    <property type="entry name" value="Por_Secre_tail"/>
    <property type="match status" value="1"/>
</dbReference>
<evidence type="ECO:0008006" key="4">
    <source>
        <dbReference type="Google" id="ProtNLM"/>
    </source>
</evidence>
<dbReference type="InterPro" id="IPR011871">
    <property type="entry name" value="Fib_succ_major"/>
</dbReference>
<evidence type="ECO:0000259" key="1">
    <source>
        <dbReference type="Pfam" id="PF09603"/>
    </source>
</evidence>
<proteinExistence type="predicted"/>
<dbReference type="EMBL" id="VSSQ01003605">
    <property type="protein sequence ID" value="MPM21510.1"/>
    <property type="molecule type" value="Genomic_DNA"/>
</dbReference>
<dbReference type="AlphaFoldDB" id="A0A644XZ49"/>
<reference evidence="3" key="1">
    <citation type="submission" date="2019-08" db="EMBL/GenBank/DDBJ databases">
        <authorList>
            <person name="Kucharzyk K."/>
            <person name="Murdoch R.W."/>
            <person name="Higgins S."/>
            <person name="Loffler F."/>
        </authorList>
    </citation>
    <scope>NUCLEOTIDE SEQUENCE</scope>
</reference>
<dbReference type="NCBIfam" id="TIGR02145">
    <property type="entry name" value="Fib_succ_major"/>
    <property type="match status" value="1"/>
</dbReference>
<accession>A0A644XZ49</accession>
<sequence length="355" mass="38674">MPVSGKASLSIVDVNGKVVADNEVSLSQGSHKFTVSGLSSGLYFVRIRSEQFEYSTKILSLNNKKEIDGGNHCLVQESVYGNVNVVTAQNLRNTEAVVQMQYNSGDILKFTGMSGIYETVVTLVPVADQTLSFTFIQCTDINGNNYPVVQIGNQWWMAENLNAGTYANITTPQVSGTKFCMDINGQPDPTCPMGGLYEWENLMQGASACNGTGAPPSDECTTPVKGLCPNGWHIPSHYEWNTLGRSVADDPNSFPYDMNLGVYGVLEGGYLKETCASNWWSPNLAANNISGFTALPGGDTWDGVFEDYGQSAYFWTSSTSYAFLPWVYALNYSVSVVGRSAYVKENGFSCRCVKD</sequence>
<feature type="domain" description="Secretion system C-terminal sorting" evidence="2">
    <location>
        <begin position="6"/>
        <end position="58"/>
    </location>
</feature>
<protein>
    <recommendedName>
        <fullName evidence="4">Fibrobacter succinogenes major paralogous domain-containing protein</fullName>
    </recommendedName>
</protein>
<feature type="domain" description="Fibrobacter succinogenes major paralogous" evidence="1">
    <location>
        <begin position="149"/>
        <end position="354"/>
    </location>
</feature>
<evidence type="ECO:0000313" key="3">
    <source>
        <dbReference type="EMBL" id="MPM21510.1"/>
    </source>
</evidence>